<proteinExistence type="predicted"/>
<evidence type="ECO:0000313" key="1">
    <source>
        <dbReference type="EMBL" id="AGH06741.1"/>
    </source>
</evidence>
<name>M4PQ01_9CAUD</name>
<protein>
    <submittedName>
        <fullName evidence="1">Uncharacterized protein</fullName>
    </submittedName>
</protein>
<gene>
    <name evidence="1" type="ORF">SWRG_00047</name>
</gene>
<organism evidence="1 2">
    <name type="scientific">Synechococcus phage S-RIM2 R21_2007</name>
    <dbReference type="NCBI Taxonomy" id="869661"/>
    <lineage>
        <taxon>Viruses</taxon>
        <taxon>Duplodnaviria</taxon>
        <taxon>Heunggongvirae</taxon>
        <taxon>Uroviricota</taxon>
        <taxon>Caudoviricetes</taxon>
        <taxon>Pantevenvirales</taxon>
        <taxon>Kyanoviridae</taxon>
        <taxon>Nerrivikvirus</taxon>
        <taxon>Nerrivikvirus srim2</taxon>
    </lineage>
</organism>
<accession>M4PQ01</accession>
<dbReference type="EMBL" id="HQ317290">
    <property type="protein sequence ID" value="AGH06741.1"/>
    <property type="molecule type" value="Genomic_DNA"/>
</dbReference>
<reference evidence="1 2" key="1">
    <citation type="submission" date="2010-09" db="EMBL/GenBank/DDBJ databases">
        <title>The Genome Sequence of Synechococcus phage S-RIM2 isolate R21_2007.</title>
        <authorList>
            <consortium name="The Broad Institute Genome Sequencing Platform"/>
            <person name="Henn M.R."/>
            <person name="Marston M."/>
            <person name="Levin J."/>
            <person name="Malboeuf C."/>
            <person name="Casali M."/>
            <person name="Russ C."/>
            <person name="Lennon N."/>
            <person name="Chapman S.B."/>
            <person name="Erlich R."/>
            <person name="Young S.K."/>
            <person name="Yandava C."/>
            <person name="Zeng Q."/>
            <person name="Fitzgerald M.F."/>
            <person name="Alvarado L."/>
            <person name="Anderson S."/>
            <person name="Berlin A."/>
            <person name="Chen Z."/>
            <person name="Freedman E."/>
            <person name="Gellesch M."/>
            <person name="Goldberg J."/>
            <person name="Green L."/>
            <person name="Griggs A."/>
            <person name="Gujja S."/>
            <person name="Heilman E."/>
            <person name="Heiman D."/>
            <person name="Hollinger A."/>
            <person name="Howarth C."/>
            <person name="Larson L."/>
            <person name="Mehta T."/>
            <person name="Neiman D."/>
            <person name="Pearson M."/>
            <person name="Roberts A."/>
            <person name="Ryan E."/>
            <person name="Saif S."/>
            <person name="Shea T."/>
            <person name="Shenoy N."/>
            <person name="Sisk P."/>
            <person name="Stolte C."/>
            <person name="Sykes S."/>
            <person name="White J."/>
            <person name="Haas B."/>
            <person name="Nusbaum C."/>
            <person name="Birren B."/>
        </authorList>
    </citation>
    <scope>NUCLEOTIDE SEQUENCE [LARGE SCALE GENOMIC DNA]</scope>
    <source>
        <strain evidence="1">RIM2_R21_907</strain>
    </source>
</reference>
<sequence length="362" mass="40564">MSGQRQKIKGILAKTMYDSSRDNLIPLTEIADNLGIKARKHDFDDWIEETLTPDCVIKDDTRGYLEVYGIKVKYLYSDRDYQRLMNETMIKKAKKFDGRLCRPLFVFRRPDGKFAVADGQHTGSIGYLYTNQGKELVLPCQVICHPSDRSLLDCITVEAKFFEDLNKNRTSVGTIDLLKTQIAYGDKDAIAKEQILISMGVRIGDPLRPLGDPNGHDVSGLTRLFEAAKVGNDIKYAREAIKIYSDLVADENCVKWTDKQAMLGSLICGLARILYLRDTLGRGDKAYVVDSYLNKYLQAKSPESLTEGKAGNSQSHLIALTIIAKINDKIEDGDLTKRDGTLLKHQISEGDYENAGIIDPTK</sequence>
<dbReference type="Proteomes" id="UP000011855">
    <property type="component" value="Segment"/>
</dbReference>
<evidence type="ECO:0000313" key="2">
    <source>
        <dbReference type="Proteomes" id="UP000011855"/>
    </source>
</evidence>